<dbReference type="RefSeq" id="WP_318784285.1">
    <property type="nucleotide sequence ID" value="NZ_JADBDZ010000001.1"/>
</dbReference>
<keyword evidence="2 3" id="KW-0378">Hydrolase</keyword>
<evidence type="ECO:0000256" key="2">
    <source>
        <dbReference type="ARBA" id="ARBA00022801"/>
    </source>
</evidence>
<proteinExistence type="inferred from homology"/>
<dbReference type="SUPFAM" id="SSF53474">
    <property type="entry name" value="alpha/beta-Hydrolases"/>
    <property type="match status" value="1"/>
</dbReference>
<reference evidence="6 7" key="1">
    <citation type="submission" date="2020-10" db="EMBL/GenBank/DDBJ databases">
        <title>Sequencing the genomes of 1000 actinobacteria strains.</title>
        <authorList>
            <person name="Klenk H.-P."/>
        </authorList>
    </citation>
    <scope>NUCLEOTIDE SEQUENCE [LARGE SCALE GENOMIC DNA]</scope>
    <source>
        <strain evidence="6 7">DSM 46744</strain>
    </source>
</reference>
<dbReference type="InterPro" id="IPR050309">
    <property type="entry name" value="Type-B_Carboxylest/Lipase"/>
</dbReference>
<evidence type="ECO:0000313" key="7">
    <source>
        <dbReference type="Proteomes" id="UP000627838"/>
    </source>
</evidence>
<dbReference type="EC" id="3.1.1.-" evidence="3"/>
<evidence type="ECO:0000313" key="6">
    <source>
        <dbReference type="EMBL" id="MBE1534841.1"/>
    </source>
</evidence>
<organism evidence="6 7">
    <name type="scientific">Actinomadura algeriensis</name>
    <dbReference type="NCBI Taxonomy" id="1679523"/>
    <lineage>
        <taxon>Bacteria</taxon>
        <taxon>Bacillati</taxon>
        <taxon>Actinomycetota</taxon>
        <taxon>Actinomycetes</taxon>
        <taxon>Streptosporangiales</taxon>
        <taxon>Thermomonosporaceae</taxon>
        <taxon>Actinomadura</taxon>
    </lineage>
</organism>
<name>A0ABR9JWX0_9ACTN</name>
<sequence>MMSDPIVTTAEGDVRGDGGDVRRFLGVPYAAPPRGAGRFAPPRPHEPWTGVRDARAFGPTAPQPRRDAFGALDMSPYFGPGWVPGDDHLTVNVWAPRGAGRRPVMVFVHGGGFVAGSPNAPLYDGAAFARDGVVLVTVGYRLGVAGFLDLPGAPRNRGLLDVVAALRWVRRNIGAFGGDPGEVTLFGQSAGATIVAGVLATRAADGLVRRAIVQSGSGLGAFVPEQAARVTRTAAAALGVAPTAAAFADVPDERFVEVVPGLSGLDLRTADRFDPLVGLSPFSLVLDRQPARSRLADVDLLVGTNAEEGNLYLAPQGDLTSSTARDVRETAAGVHADPDALVARYRAGRPDAGHGELRSAILGDALFGAGSRALAEAHGAAHVYEFAWRSPAVDGLLGAAHAVEVPFVFGRLDLPGLAGPRGLLGPAEPPASLAGEMRAAWLSFARSGDPGWPPYGRDRTIRRFGTVSETTVRSRAGISTRTP</sequence>
<dbReference type="PROSITE" id="PS00122">
    <property type="entry name" value="CARBOXYLESTERASE_B_1"/>
    <property type="match status" value="1"/>
</dbReference>
<dbReference type="Pfam" id="PF00135">
    <property type="entry name" value="COesterase"/>
    <property type="match status" value="1"/>
</dbReference>
<comment type="similarity">
    <text evidence="1 3">Belongs to the type-B carboxylesterase/lipase family.</text>
</comment>
<evidence type="ECO:0000256" key="4">
    <source>
        <dbReference type="SAM" id="MobiDB-lite"/>
    </source>
</evidence>
<keyword evidence="7" id="KW-1185">Reference proteome</keyword>
<evidence type="ECO:0000256" key="1">
    <source>
        <dbReference type="ARBA" id="ARBA00005964"/>
    </source>
</evidence>
<dbReference type="Gene3D" id="3.40.50.1820">
    <property type="entry name" value="alpha/beta hydrolase"/>
    <property type="match status" value="1"/>
</dbReference>
<dbReference type="GO" id="GO:0016787">
    <property type="term" value="F:hydrolase activity"/>
    <property type="evidence" value="ECO:0007669"/>
    <property type="project" value="UniProtKB-KW"/>
</dbReference>
<dbReference type="PANTHER" id="PTHR11559">
    <property type="entry name" value="CARBOXYLESTERASE"/>
    <property type="match status" value="1"/>
</dbReference>
<dbReference type="InterPro" id="IPR019826">
    <property type="entry name" value="Carboxylesterase_B_AS"/>
</dbReference>
<accession>A0ABR9JWX0</accession>
<dbReference type="InterPro" id="IPR002018">
    <property type="entry name" value="CarbesteraseB"/>
</dbReference>
<feature type="region of interest" description="Disordered" evidence="4">
    <location>
        <begin position="35"/>
        <end position="65"/>
    </location>
</feature>
<comment type="caution">
    <text evidence="6">The sequence shown here is derived from an EMBL/GenBank/DDBJ whole genome shotgun (WGS) entry which is preliminary data.</text>
</comment>
<dbReference type="InterPro" id="IPR000997">
    <property type="entry name" value="Cholinesterase"/>
</dbReference>
<feature type="domain" description="Carboxylesterase type B" evidence="5">
    <location>
        <begin position="4"/>
        <end position="451"/>
    </location>
</feature>
<protein>
    <recommendedName>
        <fullName evidence="3">Carboxylic ester hydrolase</fullName>
        <ecNumber evidence="3">3.1.1.-</ecNumber>
    </recommendedName>
</protein>
<evidence type="ECO:0000256" key="3">
    <source>
        <dbReference type="RuleBase" id="RU361235"/>
    </source>
</evidence>
<dbReference type="PRINTS" id="PR00878">
    <property type="entry name" value="CHOLNESTRASE"/>
</dbReference>
<gene>
    <name evidence="6" type="ORF">H4W34_004674</name>
</gene>
<dbReference type="EMBL" id="JADBDZ010000001">
    <property type="protein sequence ID" value="MBE1534841.1"/>
    <property type="molecule type" value="Genomic_DNA"/>
</dbReference>
<dbReference type="InterPro" id="IPR029058">
    <property type="entry name" value="AB_hydrolase_fold"/>
</dbReference>
<dbReference type="Proteomes" id="UP000627838">
    <property type="component" value="Unassembled WGS sequence"/>
</dbReference>
<evidence type="ECO:0000259" key="5">
    <source>
        <dbReference type="Pfam" id="PF00135"/>
    </source>
</evidence>